<dbReference type="PROSITE" id="PS50893">
    <property type="entry name" value="ABC_TRANSPORTER_2"/>
    <property type="match status" value="1"/>
</dbReference>
<evidence type="ECO:0000313" key="7">
    <source>
        <dbReference type="Proteomes" id="UP000831467"/>
    </source>
</evidence>
<evidence type="ECO:0000256" key="4">
    <source>
        <dbReference type="ARBA" id="ARBA00022840"/>
    </source>
</evidence>
<dbReference type="PANTHER" id="PTHR43776:SF7">
    <property type="entry name" value="D,D-DIPEPTIDE TRANSPORT ATP-BINDING PROTEIN DDPF-RELATED"/>
    <property type="match status" value="1"/>
</dbReference>
<dbReference type="InterPro" id="IPR050319">
    <property type="entry name" value="ABC_transp_ATP-bind"/>
</dbReference>
<proteinExistence type="inferred from homology"/>
<dbReference type="PROSITE" id="PS00211">
    <property type="entry name" value="ABC_TRANSPORTER_1"/>
    <property type="match status" value="1"/>
</dbReference>
<evidence type="ECO:0000256" key="2">
    <source>
        <dbReference type="ARBA" id="ARBA00022448"/>
    </source>
</evidence>
<sequence>MAELVVDDLVVTFGHGDSSFNAVDGVSLTVPHGSIVGLVGESGSGKSTIARVIAGLQPATAGRLLLDGEELRPATGRQRLARARDVQMIFQDPYSSLNPRMTVGDTLDEALALHGSGNAKARADGVKELLRLVRLKPGTVDQYPSQLSGGMRQRVAIARCLAVKPRLIIADEITSALDASVQGAVLNLVRDLQRELELSVLFITHNLAAVRYIADTTAVMRKGRIVEHGDADEIVSNPQHAYTQSLVAAIPRIQNAGTDHLLHAIGH</sequence>
<dbReference type="InterPro" id="IPR003593">
    <property type="entry name" value="AAA+_ATPase"/>
</dbReference>
<feature type="domain" description="ABC transporter" evidence="5">
    <location>
        <begin position="4"/>
        <end position="247"/>
    </location>
</feature>
<dbReference type="Gene3D" id="3.40.50.300">
    <property type="entry name" value="P-loop containing nucleotide triphosphate hydrolases"/>
    <property type="match status" value="1"/>
</dbReference>
<keyword evidence="4 6" id="KW-0067">ATP-binding</keyword>
<keyword evidence="2" id="KW-0813">Transport</keyword>
<dbReference type="SMART" id="SM00382">
    <property type="entry name" value="AAA"/>
    <property type="match status" value="1"/>
</dbReference>
<dbReference type="SUPFAM" id="SSF52540">
    <property type="entry name" value="P-loop containing nucleoside triphosphate hydrolases"/>
    <property type="match status" value="1"/>
</dbReference>
<dbReference type="InterPro" id="IPR003439">
    <property type="entry name" value="ABC_transporter-like_ATP-bd"/>
</dbReference>
<dbReference type="Pfam" id="PF08352">
    <property type="entry name" value="oligo_HPY"/>
    <property type="match status" value="1"/>
</dbReference>
<reference evidence="6 7" key="1">
    <citation type="submission" date="2021-06" db="EMBL/GenBank/DDBJ databases">
        <title>Genome-based taxonomic framework of Microbacterium strains isolated from marine environment, the description of four new species and reclassification of four preexisting species.</title>
        <authorList>
            <person name="Lee S.D."/>
            <person name="Kim S.-M."/>
            <person name="Byeon Y.-S."/>
            <person name="Yang H.L."/>
            <person name="Kim I.S."/>
        </authorList>
    </citation>
    <scope>NUCLEOTIDE SEQUENCE [LARGE SCALE GENOMIC DNA]</scope>
    <source>
        <strain evidence="6 7">SSW1-51</strain>
    </source>
</reference>
<name>A0ABY4IFH1_9MICO</name>
<dbReference type="CDD" id="cd03257">
    <property type="entry name" value="ABC_NikE_OppD_transporters"/>
    <property type="match status" value="1"/>
</dbReference>
<comment type="similarity">
    <text evidence="1">Belongs to the ABC transporter superfamily.</text>
</comment>
<dbReference type="RefSeq" id="WP_247981407.1">
    <property type="nucleotide sequence ID" value="NZ_CP078076.1"/>
</dbReference>
<dbReference type="EMBL" id="CP078076">
    <property type="protein sequence ID" value="UPL11522.1"/>
    <property type="molecule type" value="Genomic_DNA"/>
</dbReference>
<organism evidence="6 7">
    <name type="scientific">Microbacterium sufflavum</name>
    <dbReference type="NCBI Taxonomy" id="2851649"/>
    <lineage>
        <taxon>Bacteria</taxon>
        <taxon>Bacillati</taxon>
        <taxon>Actinomycetota</taxon>
        <taxon>Actinomycetes</taxon>
        <taxon>Micrococcales</taxon>
        <taxon>Microbacteriaceae</taxon>
        <taxon>Microbacterium</taxon>
    </lineage>
</organism>
<dbReference type="PANTHER" id="PTHR43776">
    <property type="entry name" value="TRANSPORT ATP-BINDING PROTEIN"/>
    <property type="match status" value="1"/>
</dbReference>
<gene>
    <name evidence="6" type="ORF">KV394_10530</name>
</gene>
<protein>
    <submittedName>
        <fullName evidence="6">ATP-binding cassette domain-containing protein</fullName>
    </submittedName>
</protein>
<dbReference type="InterPro" id="IPR017871">
    <property type="entry name" value="ABC_transporter-like_CS"/>
</dbReference>
<keyword evidence="3" id="KW-0547">Nucleotide-binding</keyword>
<accession>A0ABY4IFH1</accession>
<dbReference type="GO" id="GO:0005524">
    <property type="term" value="F:ATP binding"/>
    <property type="evidence" value="ECO:0007669"/>
    <property type="project" value="UniProtKB-KW"/>
</dbReference>
<keyword evidence="7" id="KW-1185">Reference proteome</keyword>
<dbReference type="Proteomes" id="UP000831467">
    <property type="component" value="Chromosome"/>
</dbReference>
<evidence type="ECO:0000259" key="5">
    <source>
        <dbReference type="PROSITE" id="PS50893"/>
    </source>
</evidence>
<dbReference type="Pfam" id="PF00005">
    <property type="entry name" value="ABC_tran"/>
    <property type="match status" value="1"/>
</dbReference>
<dbReference type="InterPro" id="IPR027417">
    <property type="entry name" value="P-loop_NTPase"/>
</dbReference>
<dbReference type="InterPro" id="IPR013563">
    <property type="entry name" value="Oligopep_ABC_C"/>
</dbReference>
<evidence type="ECO:0000256" key="3">
    <source>
        <dbReference type="ARBA" id="ARBA00022741"/>
    </source>
</evidence>
<evidence type="ECO:0000313" key="6">
    <source>
        <dbReference type="EMBL" id="UPL11522.1"/>
    </source>
</evidence>
<evidence type="ECO:0000256" key="1">
    <source>
        <dbReference type="ARBA" id="ARBA00005417"/>
    </source>
</evidence>